<name>D9XH27_STRVT</name>
<feature type="region of interest" description="Disordered" evidence="1">
    <location>
        <begin position="77"/>
        <end position="97"/>
    </location>
</feature>
<evidence type="ECO:0000313" key="3">
    <source>
        <dbReference type="Proteomes" id="UP000004184"/>
    </source>
</evidence>
<organism evidence="2 3">
    <name type="scientific">Streptomyces viridochromogenes (strain DSM 40736 / JCM 4977 / BCRC 1201 / Tue 494)</name>
    <dbReference type="NCBI Taxonomy" id="591159"/>
    <lineage>
        <taxon>Bacteria</taxon>
        <taxon>Bacillati</taxon>
        <taxon>Actinomycetota</taxon>
        <taxon>Actinomycetes</taxon>
        <taxon>Kitasatosporales</taxon>
        <taxon>Streptomycetaceae</taxon>
        <taxon>Streptomyces</taxon>
    </lineage>
</organism>
<gene>
    <name evidence="2" type="ORF">SSQG_03338</name>
</gene>
<proteinExistence type="predicted"/>
<feature type="region of interest" description="Disordered" evidence="1">
    <location>
        <begin position="22"/>
        <end position="47"/>
    </location>
</feature>
<reference evidence="3" key="1">
    <citation type="submission" date="2009-02" db="EMBL/GenBank/DDBJ databases">
        <title>Annotation of Streptomyces viridochromogenes strain DSM 40736.</title>
        <authorList>
            <consortium name="The Broad Institute Genome Sequencing Platform"/>
            <consortium name="Broad Institute Microbial Sequencing Center"/>
            <person name="Fischbach M."/>
            <person name="Godfrey P."/>
            <person name="Ward D."/>
            <person name="Young S."/>
            <person name="Zeng Q."/>
            <person name="Koehrsen M."/>
            <person name="Alvarado L."/>
            <person name="Berlin A.M."/>
            <person name="Bochicchio J."/>
            <person name="Borenstein D."/>
            <person name="Chapman S.B."/>
            <person name="Chen Z."/>
            <person name="Engels R."/>
            <person name="Freedman E."/>
            <person name="Gellesch M."/>
            <person name="Goldberg J."/>
            <person name="Griggs A."/>
            <person name="Gujja S."/>
            <person name="Heilman E.R."/>
            <person name="Heiman D.I."/>
            <person name="Hepburn T.A."/>
            <person name="Howarth C."/>
            <person name="Jen D."/>
            <person name="Larson L."/>
            <person name="Lewis B."/>
            <person name="Mehta T."/>
            <person name="Park D."/>
            <person name="Pearson M."/>
            <person name="Richards J."/>
            <person name="Roberts A."/>
            <person name="Saif S."/>
            <person name="Shea T.D."/>
            <person name="Shenoy N."/>
            <person name="Sisk P."/>
            <person name="Stolte C."/>
            <person name="Sykes S.N."/>
            <person name="Thomson T."/>
            <person name="Walk T."/>
            <person name="White J."/>
            <person name="Yandava C."/>
            <person name="Straight P."/>
            <person name="Clardy J."/>
            <person name="Hung D."/>
            <person name="Kolter R."/>
            <person name="Mekalanos J."/>
            <person name="Walker S."/>
            <person name="Walsh C.T."/>
            <person name="Wieland-Brown L.C."/>
            <person name="Haas B."/>
            <person name="Nusbaum C."/>
            <person name="Birren B."/>
        </authorList>
    </citation>
    <scope>NUCLEOTIDE SEQUENCE [LARGE SCALE GENOMIC DNA]</scope>
    <source>
        <strain evidence="3">DSM 40736 / JCM 4977 / BCRC 1201 / Tue 494</strain>
    </source>
</reference>
<dbReference type="STRING" id="591159.SSQG_03338"/>
<protein>
    <submittedName>
        <fullName evidence="2">Predicted protein</fullName>
    </submittedName>
</protein>
<keyword evidence="3" id="KW-1185">Reference proteome</keyword>
<evidence type="ECO:0000256" key="1">
    <source>
        <dbReference type="SAM" id="MobiDB-lite"/>
    </source>
</evidence>
<dbReference type="HOGENOM" id="CLU_2345573_0_0_11"/>
<dbReference type="Proteomes" id="UP000004184">
    <property type="component" value="Unassembled WGS sequence"/>
</dbReference>
<accession>D9XH27</accession>
<dbReference type="EMBL" id="GG657757">
    <property type="protein sequence ID" value="EFL32820.1"/>
    <property type="molecule type" value="Genomic_DNA"/>
</dbReference>
<dbReference type="AlphaFoldDB" id="D9XH27"/>
<evidence type="ECO:0000313" key="2">
    <source>
        <dbReference type="EMBL" id="EFL32820.1"/>
    </source>
</evidence>
<sequence length="97" mass="10575">MHRRGRVGRVVIKNADGSQTIRERGRKTRHIPAPAQPTATPRETDAAPSAGHLCHVLIRSDAGSYACPYCKARYTVKKKATESRRPEPGTGLGLDLT</sequence>